<gene>
    <name evidence="1" type="ORF">GA0070564_1011260</name>
</gene>
<keyword evidence="2" id="KW-1185">Reference proteome</keyword>
<reference evidence="2" key="1">
    <citation type="submission" date="2016-06" db="EMBL/GenBank/DDBJ databases">
        <authorList>
            <person name="Varghese N."/>
            <person name="Submissions Spin"/>
        </authorList>
    </citation>
    <scope>NUCLEOTIDE SEQUENCE [LARGE SCALE GENOMIC DNA]</scope>
    <source>
        <strain evidence="2">DSM 44830</strain>
    </source>
</reference>
<protein>
    <recommendedName>
        <fullName evidence="3">Excreted virulence factor EspC, type VII ESX diderm</fullName>
    </recommendedName>
</protein>
<sequence length="106" mass="11053">MSLEIDPDQVRAAGTRLAEVGDRLATAVETVRARVAGYGQPWGGDMLGTLVGLSFPVVSDYLATCCEAVADEYQSSGEDLVALGEEMAAVEADLVGRFQSLGGELS</sequence>
<accession>A0A1C4VJX0</accession>
<proteinExistence type="predicted"/>
<evidence type="ECO:0000313" key="1">
    <source>
        <dbReference type="EMBL" id="SCE84220.1"/>
    </source>
</evidence>
<dbReference type="STRING" id="262898.GA0070564_1011260"/>
<organism evidence="1 2">
    <name type="scientific">Micromonospora mirobrigensis</name>
    <dbReference type="NCBI Taxonomy" id="262898"/>
    <lineage>
        <taxon>Bacteria</taxon>
        <taxon>Bacillati</taxon>
        <taxon>Actinomycetota</taxon>
        <taxon>Actinomycetes</taxon>
        <taxon>Micromonosporales</taxon>
        <taxon>Micromonosporaceae</taxon>
        <taxon>Micromonospora</taxon>
    </lineage>
</organism>
<dbReference type="AlphaFoldDB" id="A0A1C4VJX0"/>
<name>A0A1C4VJX0_9ACTN</name>
<dbReference type="EMBL" id="FMCX01000001">
    <property type="protein sequence ID" value="SCE84220.1"/>
    <property type="molecule type" value="Genomic_DNA"/>
</dbReference>
<evidence type="ECO:0000313" key="2">
    <source>
        <dbReference type="Proteomes" id="UP000199504"/>
    </source>
</evidence>
<dbReference type="Gene3D" id="1.10.287.1060">
    <property type="entry name" value="ESAT-6-like"/>
    <property type="match status" value="1"/>
</dbReference>
<dbReference type="RefSeq" id="WP_091603735.1">
    <property type="nucleotide sequence ID" value="NZ_FMCX01000001.1"/>
</dbReference>
<dbReference type="OrthoDB" id="3627085at2"/>
<dbReference type="Proteomes" id="UP000199504">
    <property type="component" value="Unassembled WGS sequence"/>
</dbReference>
<evidence type="ECO:0008006" key="3">
    <source>
        <dbReference type="Google" id="ProtNLM"/>
    </source>
</evidence>